<sequence>MKRLQKYIDREVKLEPLKDVPWLSSLGIEVRYVPETLEEFDEMEFGLGHAIGKPTIFTLVLVQGKLKRVSLGWIPEEGNEDELHAFSEPELAEVLEQKETSLTSFFDRITAA</sequence>
<dbReference type="AlphaFoldDB" id="A0A3A4NTH4"/>
<comment type="caution">
    <text evidence="1">The sequence shown here is derived from an EMBL/GenBank/DDBJ whole genome shotgun (WGS) entry which is preliminary data.</text>
</comment>
<reference evidence="1 2" key="1">
    <citation type="journal article" date="2017" name="ISME J.">
        <title>Energy and carbon metabolisms in a deep terrestrial subsurface fluid microbial community.</title>
        <authorList>
            <person name="Momper L."/>
            <person name="Jungbluth S.P."/>
            <person name="Lee M.D."/>
            <person name="Amend J.P."/>
        </authorList>
    </citation>
    <scope>NUCLEOTIDE SEQUENCE [LARGE SCALE GENOMIC DNA]</scope>
    <source>
        <strain evidence="1">SURF_5</strain>
    </source>
</reference>
<evidence type="ECO:0000313" key="1">
    <source>
        <dbReference type="EMBL" id="RJP23843.1"/>
    </source>
</evidence>
<organism evidence="1 2">
    <name type="scientific">Abyssobacteria bacterium (strain SURF_5)</name>
    <dbReference type="NCBI Taxonomy" id="2093360"/>
    <lineage>
        <taxon>Bacteria</taxon>
        <taxon>Pseudomonadati</taxon>
        <taxon>Candidatus Hydrogenedentota</taxon>
        <taxon>Candidatus Abyssobacteria</taxon>
    </lineage>
</organism>
<protein>
    <submittedName>
        <fullName evidence="1">Uncharacterized protein</fullName>
    </submittedName>
</protein>
<gene>
    <name evidence="1" type="ORF">C4520_05220</name>
</gene>
<proteinExistence type="predicted"/>
<name>A0A3A4NTH4_ABYX5</name>
<evidence type="ECO:0000313" key="2">
    <source>
        <dbReference type="Proteomes" id="UP000265882"/>
    </source>
</evidence>
<dbReference type="EMBL" id="QZKU01000042">
    <property type="protein sequence ID" value="RJP23843.1"/>
    <property type="molecule type" value="Genomic_DNA"/>
</dbReference>
<dbReference type="Proteomes" id="UP000265882">
    <property type="component" value="Unassembled WGS sequence"/>
</dbReference>
<accession>A0A3A4NTH4</accession>